<keyword evidence="4 7" id="KW-0472">Membrane</keyword>
<dbReference type="Gene3D" id="1.20.1600.10">
    <property type="entry name" value="Outer membrane efflux proteins (OEP)"/>
    <property type="match status" value="1"/>
</dbReference>
<dbReference type="eggNOG" id="COG1538">
    <property type="taxonomic scope" value="Bacteria"/>
</dbReference>
<comment type="subcellular location">
    <subcellularLocation>
        <location evidence="1">Cell outer membrane</location>
    </subcellularLocation>
</comment>
<reference evidence="8 9" key="1">
    <citation type="journal article" date="2014" name="Appl. Environ. Microbiol.">
        <title>Elucidation of insertion elements encoded on plasmids and in vitro construction of shuttle vectors from the toxic cyanobacterium Planktothrix.</title>
        <authorList>
            <person name="Christiansen G."/>
            <person name="Goesmann A."/>
            <person name="Kurmayer R."/>
        </authorList>
    </citation>
    <scope>NUCLEOTIDE SEQUENCE [LARGE SCALE GENOMIC DNA]</scope>
    <source>
        <strain evidence="8 9">NIVA-CYA 126/8</strain>
    </source>
</reference>
<feature type="transmembrane region" description="Helical" evidence="7">
    <location>
        <begin position="28"/>
        <end position="49"/>
    </location>
</feature>
<keyword evidence="3 7" id="KW-0812">Transmembrane</keyword>
<evidence type="ECO:0000313" key="8">
    <source>
        <dbReference type="EMBL" id="KEI69228.1"/>
    </source>
</evidence>
<feature type="coiled-coil region" evidence="6">
    <location>
        <begin position="359"/>
        <end position="386"/>
    </location>
</feature>
<evidence type="ECO:0008006" key="10">
    <source>
        <dbReference type="Google" id="ProtNLM"/>
    </source>
</evidence>
<sequence>MVMEEQHNLGLESSVNSENSTESESFNFLPLGIILTLISGISGIVFIALPSQPINNPSSTKLELFSPLIPTVPPPANFNPVPPPAPIDFITGNLIAPNPIKSNDIFGILENTNPNNNSVIELNNLEKNIYLTPDPEPFNIGNYSFKIESEEPNPREMIENSMTPLNLTANRPQYQRITQQPPEVQPSPPAPVMAETDGVELTLNDVIILGLENNRTIKNQYLERIVQRQDLIVAEDKFNPNFTPNLSINWSDITQGNLTTITNGLVLSAGVVIKIPTGGELNMGWVGQRQQQNYQGSGGSDRDVLRQNLELTFKQPLLRGAGQRVNRADIEIARITETINLLDLKSTLIDKTTEIIISYRRVLQAQEEVKIDLQALENAKKTVENTQFLIDAGRIAKAELITVQSQVADQEIALLSSRNNLRQRRLDLLELLDIDEDVNIIASQNLEIQPPTLDIDRIRQSILEHQPSYLKAKLNLENAKTQLVIDENKRRWNIDLETVVRHDPAPYANNNKTQLSAGLTFSKALGDRSIERDFQRSRVDVLKLENDLKETIQKVNTEVTKNLQDIELNFKKVELSRRATNLAELQLSNEVEKIKLGFQGRRLLDLVDFQSKLNEAQNNELNAKIEYLNALTNLDKSLGITLDNLGITLEQQPEQNNE</sequence>
<evidence type="ECO:0000256" key="7">
    <source>
        <dbReference type="SAM" id="Phobius"/>
    </source>
</evidence>
<evidence type="ECO:0000256" key="4">
    <source>
        <dbReference type="ARBA" id="ARBA00023136"/>
    </source>
</evidence>
<evidence type="ECO:0000313" key="9">
    <source>
        <dbReference type="Proteomes" id="UP000027395"/>
    </source>
</evidence>
<keyword evidence="5" id="KW-0998">Cell outer membrane</keyword>
<evidence type="ECO:0000256" key="1">
    <source>
        <dbReference type="ARBA" id="ARBA00004442"/>
    </source>
</evidence>
<dbReference type="Proteomes" id="UP000027395">
    <property type="component" value="Chromosome"/>
</dbReference>
<dbReference type="SUPFAM" id="SSF56954">
    <property type="entry name" value="Outer membrane efflux proteins (OEP)"/>
    <property type="match status" value="1"/>
</dbReference>
<dbReference type="STRING" id="388467.A19Y_4596"/>
<protein>
    <recommendedName>
        <fullName evidence="10">Outer membrane efflux protein</fullName>
    </recommendedName>
</protein>
<keyword evidence="7" id="KW-1133">Transmembrane helix</keyword>
<dbReference type="PANTHER" id="PTHR30026:SF20">
    <property type="entry name" value="OUTER MEMBRANE PROTEIN TOLC"/>
    <property type="match status" value="1"/>
</dbReference>
<gene>
    <name evidence="8" type="ORF">A19Y_4596</name>
</gene>
<dbReference type="GO" id="GO:0015562">
    <property type="term" value="F:efflux transmembrane transporter activity"/>
    <property type="evidence" value="ECO:0007669"/>
    <property type="project" value="InterPro"/>
</dbReference>
<dbReference type="InterPro" id="IPR051906">
    <property type="entry name" value="TolC-like"/>
</dbReference>
<dbReference type="GO" id="GO:0015288">
    <property type="term" value="F:porin activity"/>
    <property type="evidence" value="ECO:0007669"/>
    <property type="project" value="TreeGrafter"/>
</dbReference>
<dbReference type="GO" id="GO:1990281">
    <property type="term" value="C:efflux pump complex"/>
    <property type="evidence" value="ECO:0007669"/>
    <property type="project" value="TreeGrafter"/>
</dbReference>
<dbReference type="GO" id="GO:0009279">
    <property type="term" value="C:cell outer membrane"/>
    <property type="evidence" value="ECO:0007669"/>
    <property type="project" value="UniProtKB-SubCell"/>
</dbReference>
<keyword evidence="2" id="KW-1134">Transmembrane beta strand</keyword>
<dbReference type="PANTHER" id="PTHR30026">
    <property type="entry name" value="OUTER MEMBRANE PROTEIN TOLC"/>
    <property type="match status" value="1"/>
</dbReference>
<organism evidence="8 9">
    <name type="scientific">Planktothrix agardhii (strain NIVA-CYA 126/8)</name>
    <dbReference type="NCBI Taxonomy" id="388467"/>
    <lineage>
        <taxon>Bacteria</taxon>
        <taxon>Bacillati</taxon>
        <taxon>Cyanobacteriota</taxon>
        <taxon>Cyanophyceae</taxon>
        <taxon>Oscillatoriophycideae</taxon>
        <taxon>Oscillatoriales</taxon>
        <taxon>Microcoleaceae</taxon>
        <taxon>Planktothrix</taxon>
    </lineage>
</organism>
<accession>A0A073CN96</accession>
<evidence type="ECO:0000256" key="5">
    <source>
        <dbReference type="ARBA" id="ARBA00023237"/>
    </source>
</evidence>
<evidence type="ECO:0000256" key="2">
    <source>
        <dbReference type="ARBA" id="ARBA00022452"/>
    </source>
</evidence>
<name>A0A073CN96_PLAA1</name>
<evidence type="ECO:0000256" key="3">
    <source>
        <dbReference type="ARBA" id="ARBA00022692"/>
    </source>
</evidence>
<dbReference type="HOGENOM" id="CLU_022604_1_0_3"/>
<dbReference type="EMBL" id="CM002803">
    <property type="protein sequence ID" value="KEI69228.1"/>
    <property type="molecule type" value="Genomic_DNA"/>
</dbReference>
<evidence type="ECO:0000256" key="6">
    <source>
        <dbReference type="SAM" id="Coils"/>
    </source>
</evidence>
<dbReference type="AlphaFoldDB" id="A0A073CN96"/>
<keyword evidence="9" id="KW-1185">Reference proteome</keyword>
<dbReference type="PATRIC" id="fig|388467.6.peg.4537"/>
<keyword evidence="6" id="KW-0175">Coiled coil</keyword>
<proteinExistence type="predicted"/>